<reference evidence="5" key="1">
    <citation type="submission" date="2022-08" db="EMBL/GenBank/DDBJ databases">
        <authorList>
            <person name="Deng Y."/>
            <person name="Han X.-F."/>
            <person name="Zhang Y.-Q."/>
        </authorList>
    </citation>
    <scope>NUCLEOTIDE SEQUENCE</scope>
    <source>
        <strain evidence="5">CPCC 203386</strain>
    </source>
</reference>
<evidence type="ECO:0000256" key="3">
    <source>
        <dbReference type="PROSITE-ProRule" id="PRU00492"/>
    </source>
</evidence>
<comment type="caution">
    <text evidence="5">The sequence shown here is derived from an EMBL/GenBank/DDBJ whole genome shotgun (WGS) entry which is preliminary data.</text>
</comment>
<keyword evidence="6" id="KW-1185">Reference proteome</keyword>
<dbReference type="PROSITE" id="PS51161">
    <property type="entry name" value="ATP_CONE"/>
    <property type="match status" value="1"/>
</dbReference>
<accession>A0ABT2H9Y3</accession>
<evidence type="ECO:0000313" key="5">
    <source>
        <dbReference type="EMBL" id="MCS5736691.1"/>
    </source>
</evidence>
<feature type="non-terminal residue" evidence="5">
    <location>
        <position position="225"/>
    </location>
</feature>
<dbReference type="PANTHER" id="PTHR21075:SF0">
    <property type="entry name" value="ANAEROBIC RIBONUCLEOSIDE-TRIPHOSPHATE REDUCTASE"/>
    <property type="match status" value="1"/>
</dbReference>
<sequence length="225" mass="24918">MARVIKRDGKCVDFDPARIINAVLKAQQAVDKSSYNSAFKIASTILEKYKDEETVEIRDIQRDVESMLLASDTEVARAYIEYRVTRDKIREDKSELSKSIRGLVEQTDVSVLNENANKDSKVFPVQRDLLAGIISKHFARGHFLPADVVQAHDSGDLHYHDLDYAPFLPMTNCCLVDLRGMLANGFRLGSAEIESPKSIGVACAVMAQITAQVASHQYGGTTLAN</sequence>
<evidence type="ECO:0000259" key="4">
    <source>
        <dbReference type="PROSITE" id="PS51161"/>
    </source>
</evidence>
<dbReference type="Pfam" id="PF13597">
    <property type="entry name" value="NRDD"/>
    <property type="match status" value="1"/>
</dbReference>
<dbReference type="Proteomes" id="UP001165586">
    <property type="component" value="Unassembled WGS sequence"/>
</dbReference>
<proteinExistence type="predicted"/>
<dbReference type="EMBL" id="JANLCJ010000116">
    <property type="protein sequence ID" value="MCS5736691.1"/>
    <property type="molecule type" value="Genomic_DNA"/>
</dbReference>
<dbReference type="InterPro" id="IPR012833">
    <property type="entry name" value="NrdD"/>
</dbReference>
<feature type="domain" description="ATP-cone" evidence="4">
    <location>
        <begin position="2"/>
        <end position="90"/>
    </location>
</feature>
<dbReference type="Pfam" id="PF03477">
    <property type="entry name" value="ATP-cone"/>
    <property type="match status" value="1"/>
</dbReference>
<dbReference type="PANTHER" id="PTHR21075">
    <property type="entry name" value="ANAEROBIC RIBONUCLEOSIDE-TRIPHOSPHATE REDUCTASE"/>
    <property type="match status" value="1"/>
</dbReference>
<keyword evidence="1 3" id="KW-0547">Nucleotide-binding</keyword>
<evidence type="ECO:0000313" key="6">
    <source>
        <dbReference type="Proteomes" id="UP001165586"/>
    </source>
</evidence>
<dbReference type="SUPFAM" id="SSF51998">
    <property type="entry name" value="PFL-like glycyl radical enzymes"/>
    <property type="match status" value="1"/>
</dbReference>
<evidence type="ECO:0000256" key="2">
    <source>
        <dbReference type="ARBA" id="ARBA00022840"/>
    </source>
</evidence>
<dbReference type="RefSeq" id="WP_259542765.1">
    <property type="nucleotide sequence ID" value="NZ_JANLCJ010000116.1"/>
</dbReference>
<organism evidence="5 6">
    <name type="scientific">Herbiconiux daphne</name>
    <dbReference type="NCBI Taxonomy" id="2970914"/>
    <lineage>
        <taxon>Bacteria</taxon>
        <taxon>Bacillati</taxon>
        <taxon>Actinomycetota</taxon>
        <taxon>Actinomycetes</taxon>
        <taxon>Micrococcales</taxon>
        <taxon>Microbacteriaceae</taxon>
        <taxon>Herbiconiux</taxon>
    </lineage>
</organism>
<keyword evidence="2 3" id="KW-0067">ATP-binding</keyword>
<gene>
    <name evidence="5" type="ORF">N1032_23455</name>
</gene>
<evidence type="ECO:0000256" key="1">
    <source>
        <dbReference type="ARBA" id="ARBA00022741"/>
    </source>
</evidence>
<protein>
    <submittedName>
        <fullName evidence="5">ATP cone domain-containing protein</fullName>
    </submittedName>
</protein>
<dbReference type="Gene3D" id="3.20.70.20">
    <property type="match status" value="1"/>
</dbReference>
<name>A0ABT2H9Y3_9MICO</name>
<dbReference type="InterPro" id="IPR005144">
    <property type="entry name" value="ATP-cone_dom"/>
</dbReference>